<dbReference type="CDD" id="cd01106">
    <property type="entry name" value="HTH_TipAL-Mta"/>
    <property type="match status" value="1"/>
</dbReference>
<proteinExistence type="predicted"/>
<dbReference type="SMART" id="SM00422">
    <property type="entry name" value="HTH_MERR"/>
    <property type="match status" value="1"/>
</dbReference>
<organism evidence="6 7">
    <name type="scientific">Microtetraspora malaysiensis</name>
    <dbReference type="NCBI Taxonomy" id="161358"/>
    <lineage>
        <taxon>Bacteria</taxon>
        <taxon>Bacillati</taxon>
        <taxon>Actinomycetota</taxon>
        <taxon>Actinomycetes</taxon>
        <taxon>Streptosporangiales</taxon>
        <taxon>Streptosporangiaceae</taxon>
        <taxon>Microtetraspora</taxon>
    </lineage>
</organism>
<dbReference type="InterPro" id="IPR000551">
    <property type="entry name" value="MerR-type_HTH_dom"/>
</dbReference>
<protein>
    <submittedName>
        <fullName evidence="6">MerR family transcriptional regulator</fullName>
    </submittedName>
</protein>
<name>A0ABW6T4M7_9ACTN</name>
<reference evidence="6 7" key="1">
    <citation type="submission" date="2024-10" db="EMBL/GenBank/DDBJ databases">
        <title>The Natural Products Discovery Center: Release of the First 8490 Sequenced Strains for Exploring Actinobacteria Biosynthetic Diversity.</title>
        <authorList>
            <person name="Kalkreuter E."/>
            <person name="Kautsar S.A."/>
            <person name="Yang D."/>
            <person name="Bader C.D."/>
            <person name="Teijaro C.N."/>
            <person name="Fluegel L."/>
            <person name="Davis C.M."/>
            <person name="Simpson J.R."/>
            <person name="Lauterbach L."/>
            <person name="Steele A.D."/>
            <person name="Gui C."/>
            <person name="Meng S."/>
            <person name="Li G."/>
            <person name="Viehrig K."/>
            <person name="Ye F."/>
            <person name="Su P."/>
            <person name="Kiefer A.F."/>
            <person name="Nichols A."/>
            <person name="Cepeda A.J."/>
            <person name="Yan W."/>
            <person name="Fan B."/>
            <person name="Jiang Y."/>
            <person name="Adhikari A."/>
            <person name="Zheng C.-J."/>
            <person name="Schuster L."/>
            <person name="Cowan T.M."/>
            <person name="Smanski M.J."/>
            <person name="Chevrette M.G."/>
            <person name="De Carvalho L.P.S."/>
            <person name="Shen B."/>
        </authorList>
    </citation>
    <scope>NUCLEOTIDE SEQUENCE [LARGE SCALE GENOMIC DNA]</scope>
    <source>
        <strain evidence="6 7">NPDC002173</strain>
    </source>
</reference>
<dbReference type="PRINTS" id="PR00040">
    <property type="entry name" value="HTHMERR"/>
</dbReference>
<keyword evidence="2" id="KW-0238">DNA-binding</keyword>
<comment type="caution">
    <text evidence="6">The sequence shown here is derived from an EMBL/GenBank/DDBJ whole genome shotgun (WGS) entry which is preliminary data.</text>
</comment>
<evidence type="ECO:0000256" key="2">
    <source>
        <dbReference type="ARBA" id="ARBA00023125"/>
    </source>
</evidence>
<accession>A0ABW6T4M7</accession>
<dbReference type="Proteomes" id="UP001602013">
    <property type="component" value="Unassembled WGS sequence"/>
</dbReference>
<dbReference type="Gene3D" id="1.10.490.50">
    <property type="entry name" value="Antibiotic binding domain of TipA-like multidrug resistance regulators"/>
    <property type="match status" value="1"/>
</dbReference>
<dbReference type="SUPFAM" id="SSF89082">
    <property type="entry name" value="Antibiotic binding domain of TipA-like multidrug resistance regulators"/>
    <property type="match status" value="1"/>
</dbReference>
<dbReference type="InterPro" id="IPR009061">
    <property type="entry name" value="DNA-bd_dom_put_sf"/>
</dbReference>
<keyword evidence="1" id="KW-0805">Transcription regulation</keyword>
<sequence length="257" mass="29348">MSTEEYTVGVVAKMAGVSVRTLHHDDEIGLLEPEGRSSTGYRLYTGDDVRKLQRILFYRELDFDLEAIRALLADQASTDVDRLHQQRRLLTERIARHPAMVALIDKELNARTLGITLTPHERLEVFGSSVLEENAAQAEERWGGSELWQQRKLRASAYSAEDWLEIRAEQSRIHLRVLDSMNAGIPATDSSVMDLAEEYRLHLHRRFHDCDYGTHRSATESYLANERIGLNFDDVAPGLSRYVHDAIIANTERMMDV</sequence>
<dbReference type="PROSITE" id="PS50937">
    <property type="entry name" value="HTH_MERR_2"/>
    <property type="match status" value="1"/>
</dbReference>
<dbReference type="PANTHER" id="PTHR30204">
    <property type="entry name" value="REDOX-CYCLING DRUG-SENSING TRANSCRIPTIONAL ACTIVATOR SOXR"/>
    <property type="match status" value="1"/>
</dbReference>
<dbReference type="EMBL" id="JBIASD010000079">
    <property type="protein sequence ID" value="MFF3672244.1"/>
    <property type="molecule type" value="Genomic_DNA"/>
</dbReference>
<dbReference type="InterPro" id="IPR012925">
    <property type="entry name" value="TipAS_dom"/>
</dbReference>
<dbReference type="PANTHER" id="PTHR30204:SF90">
    <property type="entry name" value="HTH-TYPE TRANSCRIPTIONAL ACTIVATOR MTA"/>
    <property type="match status" value="1"/>
</dbReference>
<dbReference type="Pfam" id="PF07739">
    <property type="entry name" value="TipAS"/>
    <property type="match status" value="1"/>
</dbReference>
<evidence type="ECO:0000256" key="1">
    <source>
        <dbReference type="ARBA" id="ARBA00023015"/>
    </source>
</evidence>
<dbReference type="RefSeq" id="WP_387418405.1">
    <property type="nucleotide sequence ID" value="NZ_JBIASD010000079.1"/>
</dbReference>
<dbReference type="Gene3D" id="1.10.1660.10">
    <property type="match status" value="1"/>
</dbReference>
<evidence type="ECO:0000259" key="5">
    <source>
        <dbReference type="PROSITE" id="PS50937"/>
    </source>
</evidence>
<evidence type="ECO:0000256" key="4">
    <source>
        <dbReference type="ARBA" id="ARBA00023163"/>
    </source>
</evidence>
<feature type="domain" description="HTH merR-type" evidence="5">
    <location>
        <begin position="5"/>
        <end position="74"/>
    </location>
</feature>
<dbReference type="InterPro" id="IPR036244">
    <property type="entry name" value="TipA-like_antibiotic-bd"/>
</dbReference>
<keyword evidence="7" id="KW-1185">Reference proteome</keyword>
<keyword evidence="3" id="KW-0010">Activator</keyword>
<evidence type="ECO:0000313" key="6">
    <source>
        <dbReference type="EMBL" id="MFF3672244.1"/>
    </source>
</evidence>
<gene>
    <name evidence="6" type="ORF">ACFYXI_42850</name>
</gene>
<dbReference type="InterPro" id="IPR047057">
    <property type="entry name" value="MerR_fam"/>
</dbReference>
<keyword evidence="4" id="KW-0804">Transcription</keyword>
<evidence type="ECO:0000256" key="3">
    <source>
        <dbReference type="ARBA" id="ARBA00023159"/>
    </source>
</evidence>
<dbReference type="Pfam" id="PF00376">
    <property type="entry name" value="MerR"/>
    <property type="match status" value="1"/>
</dbReference>
<evidence type="ECO:0000313" key="7">
    <source>
        <dbReference type="Proteomes" id="UP001602013"/>
    </source>
</evidence>
<dbReference type="SUPFAM" id="SSF46955">
    <property type="entry name" value="Putative DNA-binding domain"/>
    <property type="match status" value="1"/>
</dbReference>